<keyword evidence="2" id="KW-1133">Transmembrane helix</keyword>
<dbReference type="OrthoDB" id="540503at2759"/>
<feature type="compositionally biased region" description="Low complexity" evidence="1">
    <location>
        <begin position="25"/>
        <end position="38"/>
    </location>
</feature>
<proteinExistence type="predicted"/>
<feature type="region of interest" description="Disordered" evidence="1">
    <location>
        <begin position="112"/>
        <end position="148"/>
    </location>
</feature>
<evidence type="ECO:0000313" key="4">
    <source>
        <dbReference type="EMBL" id="CAB9497746.1"/>
    </source>
</evidence>
<keyword evidence="2" id="KW-0472">Membrane</keyword>
<feature type="domain" description="Nucleotide-diphospho-sugar transferase" evidence="3">
    <location>
        <begin position="361"/>
        <end position="572"/>
    </location>
</feature>
<feature type="transmembrane region" description="Helical" evidence="2">
    <location>
        <begin position="50"/>
        <end position="73"/>
    </location>
</feature>
<keyword evidence="2" id="KW-0812">Transmembrane</keyword>
<dbReference type="InterPro" id="IPR052636">
    <property type="entry name" value="UDP-D-xylose:L-fucose_XylT"/>
</dbReference>
<name>A0A9N8DBL8_9STRA</name>
<dbReference type="AlphaFoldDB" id="A0A9N8DBL8"/>
<evidence type="ECO:0000256" key="2">
    <source>
        <dbReference type="SAM" id="Phobius"/>
    </source>
</evidence>
<reference evidence="4" key="1">
    <citation type="submission" date="2020-06" db="EMBL/GenBank/DDBJ databases">
        <authorList>
            <consortium name="Plant Systems Biology data submission"/>
        </authorList>
    </citation>
    <scope>NUCLEOTIDE SEQUENCE</scope>
    <source>
        <strain evidence="4">D6</strain>
    </source>
</reference>
<feature type="compositionally biased region" description="Basic and acidic residues" evidence="1">
    <location>
        <begin position="112"/>
        <end position="125"/>
    </location>
</feature>
<dbReference type="PANTHER" id="PTHR47032">
    <property type="entry name" value="UDP-D-XYLOSE:L-FUCOSE ALPHA-1,3-D-XYLOSYLTRANSFERASE-RELATED"/>
    <property type="match status" value="1"/>
</dbReference>
<dbReference type="Pfam" id="PF03407">
    <property type="entry name" value="Nucleotid_trans"/>
    <property type="match status" value="1"/>
</dbReference>
<protein>
    <submittedName>
        <fullName evidence="4">Nucleotide-diphospho-sugar transferase</fullName>
    </submittedName>
</protein>
<gene>
    <name evidence="4" type="ORF">SEMRO_25_G016890.1</name>
</gene>
<organism evidence="4 5">
    <name type="scientific">Seminavis robusta</name>
    <dbReference type="NCBI Taxonomy" id="568900"/>
    <lineage>
        <taxon>Eukaryota</taxon>
        <taxon>Sar</taxon>
        <taxon>Stramenopiles</taxon>
        <taxon>Ochrophyta</taxon>
        <taxon>Bacillariophyta</taxon>
        <taxon>Bacillariophyceae</taxon>
        <taxon>Bacillariophycidae</taxon>
        <taxon>Naviculales</taxon>
        <taxon>Naviculaceae</taxon>
        <taxon>Seminavis</taxon>
    </lineage>
</organism>
<keyword evidence="5" id="KW-1185">Reference proteome</keyword>
<dbReference type="InterPro" id="IPR005069">
    <property type="entry name" value="Nucl-diP-sugar_transferase"/>
</dbReference>
<feature type="region of interest" description="Disordered" evidence="1">
    <location>
        <begin position="1"/>
        <end position="41"/>
    </location>
</feature>
<accession>A0A9N8DBL8</accession>
<evidence type="ECO:0000313" key="5">
    <source>
        <dbReference type="Proteomes" id="UP001153069"/>
    </source>
</evidence>
<dbReference type="Proteomes" id="UP001153069">
    <property type="component" value="Unassembled WGS sequence"/>
</dbReference>
<keyword evidence="4" id="KW-0808">Transferase</keyword>
<evidence type="ECO:0000259" key="3">
    <source>
        <dbReference type="Pfam" id="PF03407"/>
    </source>
</evidence>
<sequence>MMGLNNSQKIVQSTPLVAQRPKRASSSSSLPKRSSSSSNGGRFVLSPKLLLSYIVIGAACFYSGIFVGAHTAIHTSESESSASAPMAIDSCKEQEDKMMDKIKRQEHRIKSLQEKLQKAKSDPQKEQPQARQAREESPAEDTQPRFPQGMQAYMGGLAAVDRLAFAKKFDVGVALDQNSKGNEQVLLLYAHPDAAPKSDPFKAAEATSNTKIPDLGEDVEMATENCDLLNLILTQPNERQQCFAFMGQYRSYHIQKFLRLPVDGGRLDRNVPLRLLNRGAQTSGRLSVKVPRKENTQDYWKTLTTYLQTLDATLETLKPFASKAASANKNNAVIVLVCNHGQSEILMNFVCVARARNVDLASVLVFATDEETRDLALGLGVNAFYDETNYGHIPKKAAGRYADRTFTAVMMAKVYCVQMTLMLDHDVLFLDVDIALYRNPLEFFHDEASGNYDIYFQDDGARGLFYAPYSANTGMYYIRNNDRTRYFINSLLLSGDLITATHSHQIALISLLNEHASLYNLKVKILSRDADEFPGGFTYHKRFDYMRNLFAGKVKPYLFHMSWTENKKNKQSFFKQMGNWYLEEKCVASTVEEITRKDKKIRRSNSHAYLAEPCCSKEPLVSCSYRDKPSVIPCKDSPPLDKGKKSFW</sequence>
<dbReference type="PANTHER" id="PTHR47032:SF1">
    <property type="entry name" value="UDP-D-XYLOSE:L-FUCOSE ALPHA-1,3-D-XYLOSYLTRANSFERASE-RELATED"/>
    <property type="match status" value="1"/>
</dbReference>
<dbReference type="GO" id="GO:0016757">
    <property type="term" value="F:glycosyltransferase activity"/>
    <property type="evidence" value="ECO:0007669"/>
    <property type="project" value="TreeGrafter"/>
</dbReference>
<dbReference type="GO" id="GO:0005794">
    <property type="term" value="C:Golgi apparatus"/>
    <property type="evidence" value="ECO:0007669"/>
    <property type="project" value="TreeGrafter"/>
</dbReference>
<evidence type="ECO:0000256" key="1">
    <source>
        <dbReference type="SAM" id="MobiDB-lite"/>
    </source>
</evidence>
<feature type="compositionally biased region" description="Polar residues" evidence="1">
    <location>
        <begin position="1"/>
        <end position="16"/>
    </location>
</feature>
<dbReference type="EMBL" id="CAICTM010000025">
    <property type="protein sequence ID" value="CAB9497746.1"/>
    <property type="molecule type" value="Genomic_DNA"/>
</dbReference>
<comment type="caution">
    <text evidence="4">The sequence shown here is derived from an EMBL/GenBank/DDBJ whole genome shotgun (WGS) entry which is preliminary data.</text>
</comment>